<feature type="domain" description="Sialidase" evidence="2">
    <location>
        <begin position="235"/>
        <end position="349"/>
    </location>
</feature>
<sequence length="374" mass="42567">MRVKLYIYKSLRLLVLLSFLGRGAPVLAAPDVEHIIVSYDKDEFAGWPANQGIWIWGDDILVGYNIGKYKYRDGKHSIDPEERMQVAFSRSQDGGHTWERESAYDAVGFRRSDLKASSDFDADSFLSPNFAMKFRYDSYHYSNDRGLTWEGPFELQRFEDPNLIARTNYIVTGGDSALVFLTSSPRAHSTKLGRGRSFMVETSDRGKTFEFISWIGPDLGEGLPDSELPAFSTMPSAVEIEDGHLVCTLRQRVNRRKWTDVYESTDHGRTWEHISLLEKGSTNPAVLVNLGGTRLAAIYGWRGRPFGLRAKLSRDGGHNWSDEIILRDDGISWDIGYPRAVVREDGTVVVVYYYSTKEMTEQHIAATLWRPHFD</sequence>
<keyword evidence="4" id="KW-1185">Reference proteome</keyword>
<dbReference type="EC" id="3.2.1.-" evidence="3"/>
<evidence type="ECO:0000313" key="4">
    <source>
        <dbReference type="Proteomes" id="UP001243717"/>
    </source>
</evidence>
<dbReference type="CDD" id="cd15482">
    <property type="entry name" value="Sialidase_non-viral"/>
    <property type="match status" value="1"/>
</dbReference>
<proteinExistence type="predicted"/>
<dbReference type="SUPFAM" id="SSF50939">
    <property type="entry name" value="Sialidases"/>
    <property type="match status" value="1"/>
</dbReference>
<evidence type="ECO:0000313" key="3">
    <source>
        <dbReference type="EMBL" id="MDQ8194943.1"/>
    </source>
</evidence>
<feature type="chain" id="PRO_5046943137" evidence="1">
    <location>
        <begin position="29"/>
        <end position="374"/>
    </location>
</feature>
<accession>A0ABU1AL77</accession>
<evidence type="ECO:0000256" key="1">
    <source>
        <dbReference type="SAM" id="SignalP"/>
    </source>
</evidence>
<dbReference type="Proteomes" id="UP001243717">
    <property type="component" value="Unassembled WGS sequence"/>
</dbReference>
<dbReference type="InterPro" id="IPR036278">
    <property type="entry name" value="Sialidase_sf"/>
</dbReference>
<keyword evidence="3" id="KW-0378">Hydrolase</keyword>
<dbReference type="GO" id="GO:0016798">
    <property type="term" value="F:hydrolase activity, acting on glycosyl bonds"/>
    <property type="evidence" value="ECO:0007669"/>
    <property type="project" value="UniProtKB-KW"/>
</dbReference>
<name>A0ABU1AL77_9BACT</name>
<comment type="caution">
    <text evidence="3">The sequence shown here is derived from an EMBL/GenBank/DDBJ whole genome shotgun (WGS) entry which is preliminary data.</text>
</comment>
<evidence type="ECO:0000259" key="2">
    <source>
        <dbReference type="Pfam" id="PF13088"/>
    </source>
</evidence>
<keyword evidence="3" id="KW-0326">Glycosidase</keyword>
<dbReference type="EMBL" id="JARXIC010000016">
    <property type="protein sequence ID" value="MDQ8194943.1"/>
    <property type="molecule type" value="Genomic_DNA"/>
</dbReference>
<dbReference type="Pfam" id="PF13088">
    <property type="entry name" value="BNR_2"/>
    <property type="match status" value="1"/>
</dbReference>
<organism evidence="3 4">
    <name type="scientific">Thalassobacterium sedimentorum</name>
    <dbReference type="NCBI Taxonomy" id="3041258"/>
    <lineage>
        <taxon>Bacteria</taxon>
        <taxon>Pseudomonadati</taxon>
        <taxon>Verrucomicrobiota</taxon>
        <taxon>Opitutia</taxon>
        <taxon>Puniceicoccales</taxon>
        <taxon>Coraliomargaritaceae</taxon>
        <taxon>Thalassobacterium</taxon>
    </lineage>
</organism>
<dbReference type="RefSeq" id="WP_308985405.1">
    <property type="nucleotide sequence ID" value="NZ_JARXIC010000016.1"/>
</dbReference>
<keyword evidence="1" id="KW-0732">Signal</keyword>
<reference evidence="3 4" key="1">
    <citation type="submission" date="2023-04" db="EMBL/GenBank/DDBJ databases">
        <title>A novel bacteria isolated from coastal sediment.</title>
        <authorList>
            <person name="Liu X.-J."/>
            <person name="Du Z.-J."/>
        </authorList>
    </citation>
    <scope>NUCLEOTIDE SEQUENCE [LARGE SCALE GENOMIC DNA]</scope>
    <source>
        <strain evidence="3 4">SDUM461004</strain>
    </source>
</reference>
<gene>
    <name evidence="3" type="ORF">QEH59_10930</name>
</gene>
<protein>
    <submittedName>
        <fullName evidence="3">Sialidase family protein</fullName>
        <ecNumber evidence="3">3.2.1.-</ecNumber>
    </submittedName>
</protein>
<feature type="signal peptide" evidence="1">
    <location>
        <begin position="1"/>
        <end position="28"/>
    </location>
</feature>
<dbReference type="InterPro" id="IPR011040">
    <property type="entry name" value="Sialidase"/>
</dbReference>
<dbReference type="Gene3D" id="2.120.10.10">
    <property type="match status" value="1"/>
</dbReference>